<keyword evidence="6" id="KW-0961">Cell wall biogenesis/degradation</keyword>
<evidence type="ECO:0000256" key="2">
    <source>
        <dbReference type="ARBA" id="ARBA00022729"/>
    </source>
</evidence>
<feature type="domain" description="Peptidase S11 D-alanyl-D-alanine carboxypeptidase A N-terminal" evidence="11">
    <location>
        <begin position="100"/>
        <end position="325"/>
    </location>
</feature>
<dbReference type="PRINTS" id="PR00725">
    <property type="entry name" value="DADACBPTASE1"/>
</dbReference>
<dbReference type="EMBL" id="JBHLZU010000010">
    <property type="protein sequence ID" value="MFB9904654.1"/>
    <property type="molecule type" value="Genomic_DNA"/>
</dbReference>
<dbReference type="InterPro" id="IPR018044">
    <property type="entry name" value="Peptidase_S11"/>
</dbReference>
<keyword evidence="9" id="KW-0472">Membrane</keyword>
<keyword evidence="9" id="KW-0812">Transmembrane</keyword>
<evidence type="ECO:0000259" key="11">
    <source>
        <dbReference type="Pfam" id="PF00768"/>
    </source>
</evidence>
<keyword evidence="5" id="KW-0573">Peptidoglycan synthesis</keyword>
<evidence type="ECO:0000256" key="8">
    <source>
        <dbReference type="SAM" id="MobiDB-lite"/>
    </source>
</evidence>
<feature type="region of interest" description="Disordered" evidence="8">
    <location>
        <begin position="362"/>
        <end position="386"/>
    </location>
</feature>
<dbReference type="Pfam" id="PF00768">
    <property type="entry name" value="Peptidase_S11"/>
    <property type="match status" value="1"/>
</dbReference>
<feature type="signal peptide" evidence="10">
    <location>
        <begin position="1"/>
        <end position="27"/>
    </location>
</feature>
<dbReference type="Proteomes" id="UP001589693">
    <property type="component" value="Unassembled WGS sequence"/>
</dbReference>
<dbReference type="PANTHER" id="PTHR21581:SF33">
    <property type="entry name" value="D-ALANYL-D-ALANINE CARBOXYPEPTIDASE DACB"/>
    <property type="match status" value="1"/>
</dbReference>
<organism evidence="12 13">
    <name type="scientific">Allokutzneria oryzae</name>
    <dbReference type="NCBI Taxonomy" id="1378989"/>
    <lineage>
        <taxon>Bacteria</taxon>
        <taxon>Bacillati</taxon>
        <taxon>Actinomycetota</taxon>
        <taxon>Actinomycetes</taxon>
        <taxon>Pseudonocardiales</taxon>
        <taxon>Pseudonocardiaceae</taxon>
        <taxon>Allokutzneria</taxon>
    </lineage>
</organism>
<sequence>MRLTAHRPVAVLVVSVCALLTAAPASAATAVARQQATPALAQSPPSNSCAYRSVPAPPVDTSEQPPPGKSAPAPLPVPERPVGGPRLSECGDVLPDKAAALPKQIAAASWIVADLDTGAVLAAHDPHGRHRPASTIKVLTALTALQELSPETTITATKEDTGRECTCVPLVTGGKYTVRQLVRAMLMKSGNDAAYALARTTGGQGGVEEGLKKMNSLARSLGALDTRAATPNGLDGPGMSTSAYDLALIYRAAMRNPDFAEAVKTRQMVIPGQNGKPDVDVFNDNKLLANYAGALGGKTGFTDDAKHTYVGAASKNGRRLVTVVLFTPKQPVEAWQQGARLLDYGFAMKPDVKPVGQLVERAPGENGVQTTGQAKPDGAAGDGLDPSAAPTAFGNVGGPLTVVAGVLGLMGLLLYLRKKKAKRARAMAAR</sequence>
<feature type="transmembrane region" description="Helical" evidence="9">
    <location>
        <begin position="396"/>
        <end position="416"/>
    </location>
</feature>
<feature type="chain" id="PRO_5046672742" evidence="10">
    <location>
        <begin position="28"/>
        <end position="430"/>
    </location>
</feature>
<evidence type="ECO:0000313" key="13">
    <source>
        <dbReference type="Proteomes" id="UP001589693"/>
    </source>
</evidence>
<evidence type="ECO:0000256" key="9">
    <source>
        <dbReference type="SAM" id="Phobius"/>
    </source>
</evidence>
<feature type="region of interest" description="Disordered" evidence="8">
    <location>
        <begin position="38"/>
        <end position="83"/>
    </location>
</feature>
<evidence type="ECO:0000256" key="4">
    <source>
        <dbReference type="ARBA" id="ARBA00022960"/>
    </source>
</evidence>
<dbReference type="EC" id="3.4.-.-" evidence="12"/>
<dbReference type="SUPFAM" id="SSF56601">
    <property type="entry name" value="beta-lactamase/transpeptidase-like"/>
    <property type="match status" value="1"/>
</dbReference>
<feature type="compositionally biased region" description="Pro residues" evidence="8">
    <location>
        <begin position="64"/>
        <end position="79"/>
    </location>
</feature>
<evidence type="ECO:0000256" key="7">
    <source>
        <dbReference type="RuleBase" id="RU004016"/>
    </source>
</evidence>
<evidence type="ECO:0000256" key="6">
    <source>
        <dbReference type="ARBA" id="ARBA00023316"/>
    </source>
</evidence>
<dbReference type="Gene3D" id="3.40.710.10">
    <property type="entry name" value="DD-peptidase/beta-lactamase superfamily"/>
    <property type="match status" value="1"/>
</dbReference>
<proteinExistence type="inferred from homology"/>
<keyword evidence="13" id="KW-1185">Reference proteome</keyword>
<dbReference type="InterPro" id="IPR001967">
    <property type="entry name" value="Peptidase_S11_N"/>
</dbReference>
<evidence type="ECO:0000256" key="3">
    <source>
        <dbReference type="ARBA" id="ARBA00022801"/>
    </source>
</evidence>
<comment type="caution">
    <text evidence="12">The sequence shown here is derived from an EMBL/GenBank/DDBJ whole genome shotgun (WGS) entry which is preliminary data.</text>
</comment>
<evidence type="ECO:0000256" key="1">
    <source>
        <dbReference type="ARBA" id="ARBA00007164"/>
    </source>
</evidence>
<keyword evidence="3 12" id="KW-0378">Hydrolase</keyword>
<evidence type="ECO:0000313" key="12">
    <source>
        <dbReference type="EMBL" id="MFB9904654.1"/>
    </source>
</evidence>
<keyword evidence="4" id="KW-0133">Cell shape</keyword>
<evidence type="ECO:0000256" key="5">
    <source>
        <dbReference type="ARBA" id="ARBA00022984"/>
    </source>
</evidence>
<dbReference type="GO" id="GO:0004180">
    <property type="term" value="F:carboxypeptidase activity"/>
    <property type="evidence" value="ECO:0007669"/>
    <property type="project" value="UniProtKB-KW"/>
</dbReference>
<reference evidence="12 13" key="1">
    <citation type="submission" date="2024-09" db="EMBL/GenBank/DDBJ databases">
        <authorList>
            <person name="Sun Q."/>
            <person name="Mori K."/>
        </authorList>
    </citation>
    <scope>NUCLEOTIDE SEQUENCE [LARGE SCALE GENOMIC DNA]</scope>
    <source>
        <strain evidence="12 13">TBRC 7907</strain>
    </source>
</reference>
<keyword evidence="9" id="KW-1133">Transmembrane helix</keyword>
<evidence type="ECO:0000256" key="10">
    <source>
        <dbReference type="SAM" id="SignalP"/>
    </source>
</evidence>
<comment type="similarity">
    <text evidence="1 7">Belongs to the peptidase S11 family.</text>
</comment>
<dbReference type="PANTHER" id="PTHR21581">
    <property type="entry name" value="D-ALANYL-D-ALANINE CARBOXYPEPTIDASE"/>
    <property type="match status" value="1"/>
</dbReference>
<dbReference type="InterPro" id="IPR012338">
    <property type="entry name" value="Beta-lactam/transpept-like"/>
</dbReference>
<name>A0ABV5ZXB9_9PSEU</name>
<keyword evidence="12" id="KW-0121">Carboxypeptidase</keyword>
<accession>A0ABV5ZXB9</accession>
<dbReference type="RefSeq" id="WP_377851860.1">
    <property type="nucleotide sequence ID" value="NZ_JBHLZU010000010.1"/>
</dbReference>
<gene>
    <name evidence="12" type="ORF">ACFFQA_12000</name>
</gene>
<protein>
    <submittedName>
        <fullName evidence="12">D-alanyl-D-alanine carboxypeptidase family protein</fullName>
        <ecNumber evidence="12">3.4.-.-</ecNumber>
    </submittedName>
</protein>
<keyword evidence="2 10" id="KW-0732">Signal</keyword>
<keyword evidence="12" id="KW-0645">Protease</keyword>